<dbReference type="AlphaFoldDB" id="A0AA47MKT1"/>
<evidence type="ECO:0008006" key="3">
    <source>
        <dbReference type="Google" id="ProtNLM"/>
    </source>
</evidence>
<organism evidence="1 2">
    <name type="scientific">Merluccius polli</name>
    <name type="common">Benguela hake</name>
    <name type="synonym">Merluccius cadenati</name>
    <dbReference type="NCBI Taxonomy" id="89951"/>
    <lineage>
        <taxon>Eukaryota</taxon>
        <taxon>Metazoa</taxon>
        <taxon>Chordata</taxon>
        <taxon>Craniata</taxon>
        <taxon>Vertebrata</taxon>
        <taxon>Euteleostomi</taxon>
        <taxon>Actinopterygii</taxon>
        <taxon>Neopterygii</taxon>
        <taxon>Teleostei</taxon>
        <taxon>Neoteleostei</taxon>
        <taxon>Acanthomorphata</taxon>
        <taxon>Zeiogadaria</taxon>
        <taxon>Gadariae</taxon>
        <taxon>Gadiformes</taxon>
        <taxon>Gadoidei</taxon>
        <taxon>Merlucciidae</taxon>
        <taxon>Merluccius</taxon>
    </lineage>
</organism>
<sequence length="205" mass="22755">MDVTNCPTWERMYRGGTCILQHLDSSASLRQDRVCGFQLCFNTTIPALLQDKLSQLHVPDSTCRWITHLKQRLSDRKQHVKLGKHVSDSRTISMGSPQGRVLSPLLFSLYTNSCTSSHQSFVNDTALIGLISGGDESSYPSEIDHLATWCSQNNLELNALKTVEMVVDFWKNAAPPAPITLGDSPVNTVVSFRFLSSIISQDLNS</sequence>
<keyword evidence="2" id="KW-1185">Reference proteome</keyword>
<dbReference type="EMBL" id="JAOPHQ010003723">
    <property type="protein sequence ID" value="KAK0141909.1"/>
    <property type="molecule type" value="Genomic_DNA"/>
</dbReference>
<evidence type="ECO:0000313" key="2">
    <source>
        <dbReference type="Proteomes" id="UP001174136"/>
    </source>
</evidence>
<evidence type="ECO:0000313" key="1">
    <source>
        <dbReference type="EMBL" id="KAK0141909.1"/>
    </source>
</evidence>
<protein>
    <recommendedName>
        <fullName evidence="3">Reverse transcriptase domain-containing protein</fullName>
    </recommendedName>
</protein>
<dbReference type="Proteomes" id="UP001174136">
    <property type="component" value="Unassembled WGS sequence"/>
</dbReference>
<comment type="caution">
    <text evidence="1">The sequence shown here is derived from an EMBL/GenBank/DDBJ whole genome shotgun (WGS) entry which is preliminary data.</text>
</comment>
<gene>
    <name evidence="1" type="ORF">N1851_020425</name>
</gene>
<dbReference type="PANTHER" id="PTHR33332">
    <property type="entry name" value="REVERSE TRANSCRIPTASE DOMAIN-CONTAINING PROTEIN"/>
    <property type="match status" value="1"/>
</dbReference>
<proteinExistence type="predicted"/>
<accession>A0AA47MKT1</accession>
<reference evidence="1" key="1">
    <citation type="journal article" date="2023" name="Front. Mar. Sci.">
        <title>A new Merluccius polli reference genome to investigate the effects of global change in West African waters.</title>
        <authorList>
            <person name="Mateo J.L."/>
            <person name="Blanco-Fernandez C."/>
            <person name="Garcia-Vazquez E."/>
            <person name="Machado-Schiaffino G."/>
        </authorList>
    </citation>
    <scope>NUCLEOTIDE SEQUENCE</scope>
    <source>
        <strain evidence="1">C29</strain>
        <tissue evidence="1">Fin</tissue>
    </source>
</reference>
<name>A0AA47MKT1_MERPO</name>